<evidence type="ECO:0000259" key="4">
    <source>
        <dbReference type="Pfam" id="PF13458"/>
    </source>
</evidence>
<keyword evidence="6" id="KW-1185">Reference proteome</keyword>
<evidence type="ECO:0000256" key="1">
    <source>
        <dbReference type="ARBA" id="ARBA00010062"/>
    </source>
</evidence>
<dbReference type="AlphaFoldDB" id="A0A7X6DJ09"/>
<feature type="chain" id="PRO_5031081105" evidence="3">
    <location>
        <begin position="20"/>
        <end position="378"/>
    </location>
</feature>
<dbReference type="Proteomes" id="UP000521868">
    <property type="component" value="Unassembled WGS sequence"/>
</dbReference>
<proteinExistence type="inferred from homology"/>
<comment type="caution">
    <text evidence="5">The sequence shown here is derived from an EMBL/GenBank/DDBJ whole genome shotgun (WGS) entry which is preliminary data.</text>
</comment>
<dbReference type="InterPro" id="IPR028082">
    <property type="entry name" value="Peripla_BP_I"/>
</dbReference>
<protein>
    <submittedName>
        <fullName evidence="5">ABC transporter substrate-binding protein</fullName>
    </submittedName>
</protein>
<keyword evidence="2 3" id="KW-0732">Signal</keyword>
<dbReference type="Gene3D" id="3.40.50.2300">
    <property type="match status" value="2"/>
</dbReference>
<dbReference type="InterPro" id="IPR028081">
    <property type="entry name" value="Leu-bd"/>
</dbReference>
<dbReference type="SUPFAM" id="SSF53822">
    <property type="entry name" value="Periplasmic binding protein-like I"/>
    <property type="match status" value="1"/>
</dbReference>
<name>A0A7X6DJ09_9BURK</name>
<evidence type="ECO:0000313" key="5">
    <source>
        <dbReference type="EMBL" id="NKE68014.1"/>
    </source>
</evidence>
<sequence>MPQLPRLSRRTLLRGSALAAVAGSAIGQPTRKSAAAPVTVVQILDTSMAQQDVAKDFLLGSRAAWQDINAQGGLRGRPVRHETLEIDGSAKAVRQAVQAAVADPSCVALSGTAGDPVAAQVAQLLTTAPAGLAHLAPWLQNSSAPLGDSTFPVFAGRAEQVAHALKSLALVGVQDVGVVYASAAEQGRHQDDIARIAAGMDLRLRAYPGTGDLSALGQRLGPQSPALLLFIGGTPELVQFTQGLDRQQRQRFVIALSDVNLQAVQQMGGARSTPVIATQTVPMVTSALPVVRHYREVMARLFDEPPVPLSLAGFVAARATFAVLQGIDGPLTRSAVLAACQRQQPVDLGGLRVGFDARRRAGGYVTQTMLTAGGRVVG</sequence>
<dbReference type="PANTHER" id="PTHR47235">
    <property type="entry name" value="BLR6548 PROTEIN"/>
    <property type="match status" value="1"/>
</dbReference>
<accession>A0A7X6DJ09</accession>
<dbReference type="InterPro" id="IPR006311">
    <property type="entry name" value="TAT_signal"/>
</dbReference>
<comment type="similarity">
    <text evidence="1">Belongs to the leucine-binding protein family.</text>
</comment>
<dbReference type="PROSITE" id="PS51318">
    <property type="entry name" value="TAT"/>
    <property type="match status" value="1"/>
</dbReference>
<feature type="domain" description="Leucine-binding protein" evidence="4">
    <location>
        <begin position="37"/>
        <end position="358"/>
    </location>
</feature>
<reference evidence="5 6" key="1">
    <citation type="journal article" date="2020" name="Nature">
        <title>Bacterial chemolithoautotrophy via manganese oxidation.</title>
        <authorList>
            <person name="Yu H."/>
            <person name="Leadbetter J.R."/>
        </authorList>
    </citation>
    <scope>NUCLEOTIDE SEQUENCE [LARGE SCALE GENOMIC DNA]</scope>
    <source>
        <strain evidence="5 6">RBP-1</strain>
    </source>
</reference>
<dbReference type="EMBL" id="VTOX01000008">
    <property type="protein sequence ID" value="NKE68014.1"/>
    <property type="molecule type" value="Genomic_DNA"/>
</dbReference>
<dbReference type="RefSeq" id="WP_168109140.1">
    <property type="nucleotide sequence ID" value="NZ_VTOX01000008.1"/>
</dbReference>
<dbReference type="PANTHER" id="PTHR47235:SF1">
    <property type="entry name" value="BLR6548 PROTEIN"/>
    <property type="match status" value="1"/>
</dbReference>
<evidence type="ECO:0000256" key="3">
    <source>
        <dbReference type="SAM" id="SignalP"/>
    </source>
</evidence>
<organism evidence="5 6">
    <name type="scientific">Ramlibacter lithotrophicus</name>
    <dbReference type="NCBI Taxonomy" id="2606681"/>
    <lineage>
        <taxon>Bacteria</taxon>
        <taxon>Pseudomonadati</taxon>
        <taxon>Pseudomonadota</taxon>
        <taxon>Betaproteobacteria</taxon>
        <taxon>Burkholderiales</taxon>
        <taxon>Comamonadaceae</taxon>
        <taxon>Ramlibacter</taxon>
    </lineage>
</organism>
<feature type="signal peptide" evidence="3">
    <location>
        <begin position="1"/>
        <end position="19"/>
    </location>
</feature>
<dbReference type="Pfam" id="PF13458">
    <property type="entry name" value="Peripla_BP_6"/>
    <property type="match status" value="1"/>
</dbReference>
<evidence type="ECO:0000256" key="2">
    <source>
        <dbReference type="ARBA" id="ARBA00022729"/>
    </source>
</evidence>
<gene>
    <name evidence="5" type="ORF">RAMLITH_19510</name>
</gene>
<evidence type="ECO:0000313" key="6">
    <source>
        <dbReference type="Proteomes" id="UP000521868"/>
    </source>
</evidence>